<dbReference type="SUPFAM" id="SSF51366">
    <property type="entry name" value="Ribulose-phoshate binding barrel"/>
    <property type="match status" value="1"/>
</dbReference>
<keyword evidence="5 9" id="KW-0963">Cytoplasm</keyword>
<dbReference type="OrthoDB" id="9807749at2"/>
<dbReference type="InterPro" id="IPR006062">
    <property type="entry name" value="His_biosynth"/>
</dbReference>
<evidence type="ECO:0000256" key="10">
    <source>
        <dbReference type="RuleBase" id="RU003657"/>
    </source>
</evidence>
<dbReference type="GO" id="GO:0000162">
    <property type="term" value="P:L-tryptophan biosynthetic process"/>
    <property type="evidence" value="ECO:0007669"/>
    <property type="project" value="TreeGrafter"/>
</dbReference>
<dbReference type="HAMAP" id="MF_01014">
    <property type="entry name" value="HisA"/>
    <property type="match status" value="1"/>
</dbReference>
<evidence type="ECO:0000313" key="12">
    <source>
        <dbReference type="Proteomes" id="UP000030185"/>
    </source>
</evidence>
<dbReference type="FunFam" id="3.20.20.70:FF:000009">
    <property type="entry name" value="1-(5-phosphoribosyl)-5-[(5-phosphoribosylamino)methylideneamino] imidazole-4-carboxamide isomerase"/>
    <property type="match status" value="1"/>
</dbReference>
<dbReference type="EC" id="5.3.1.16" evidence="9"/>
<evidence type="ECO:0000256" key="8">
    <source>
        <dbReference type="ARBA" id="ARBA00023235"/>
    </source>
</evidence>
<dbReference type="InterPro" id="IPR044524">
    <property type="entry name" value="Isoase_HisA-like"/>
</dbReference>
<dbReference type="UniPathway" id="UPA00031">
    <property type="reaction ID" value="UER00009"/>
</dbReference>
<dbReference type="PANTHER" id="PTHR43090">
    <property type="entry name" value="1-(5-PHOSPHORIBOSYL)-5-[(5-PHOSPHORIBOSYLAMINO)METHYLIDENEAMINO] IMIDAZOLE-4-CARBOXAMIDE ISOMERASE"/>
    <property type="match status" value="1"/>
</dbReference>
<evidence type="ECO:0000256" key="7">
    <source>
        <dbReference type="ARBA" id="ARBA00023102"/>
    </source>
</evidence>
<evidence type="ECO:0000256" key="3">
    <source>
        <dbReference type="ARBA" id="ARBA00005133"/>
    </source>
</evidence>
<dbReference type="InterPro" id="IPR023016">
    <property type="entry name" value="HisA/PriA"/>
</dbReference>
<accession>A0A098LDN4</accession>
<dbReference type="EMBL" id="BBLT01000003">
    <property type="protein sequence ID" value="GAL84562.1"/>
    <property type="molecule type" value="Genomic_DNA"/>
</dbReference>
<dbReference type="Pfam" id="PF00977">
    <property type="entry name" value="His_biosynth"/>
    <property type="match status" value="1"/>
</dbReference>
<comment type="caution">
    <text evidence="11">The sequence shown here is derived from an EMBL/GenBank/DDBJ whole genome shotgun (WGS) entry which is preliminary data.</text>
</comment>
<evidence type="ECO:0000256" key="1">
    <source>
        <dbReference type="ARBA" id="ARBA00000901"/>
    </source>
</evidence>
<evidence type="ECO:0000313" key="11">
    <source>
        <dbReference type="EMBL" id="GAL84562.1"/>
    </source>
</evidence>
<keyword evidence="12" id="KW-1185">Reference proteome</keyword>
<comment type="subcellular location">
    <subcellularLocation>
        <location evidence="2 9">Cytoplasm</location>
    </subcellularLocation>
</comment>
<dbReference type="GO" id="GO:0003949">
    <property type="term" value="F:1-(5-phosphoribosyl)-5-[(5-phosphoribosylamino)methylideneamino]imidazole-4-carboxamide isomerase activity"/>
    <property type="evidence" value="ECO:0007669"/>
    <property type="project" value="UniProtKB-UniRule"/>
</dbReference>
<dbReference type="PANTHER" id="PTHR43090:SF2">
    <property type="entry name" value="1-(5-PHOSPHORIBOSYL)-5-[(5-PHOSPHORIBOSYLAMINO)METHYLIDENEAMINO] IMIDAZOLE-4-CARBOXAMIDE ISOMERASE"/>
    <property type="match status" value="1"/>
</dbReference>
<evidence type="ECO:0000256" key="9">
    <source>
        <dbReference type="HAMAP-Rule" id="MF_01014"/>
    </source>
</evidence>
<evidence type="ECO:0000256" key="4">
    <source>
        <dbReference type="ARBA" id="ARBA00009667"/>
    </source>
</evidence>
<comment type="pathway">
    <text evidence="3 9">Amino-acid biosynthesis; L-histidine biosynthesis; L-histidine from 5-phospho-alpha-D-ribose 1-diphosphate: step 4/9.</text>
</comment>
<keyword evidence="7 9" id="KW-0368">Histidine biosynthesis</keyword>
<dbReference type="eggNOG" id="COG0106">
    <property type="taxonomic scope" value="Bacteria"/>
</dbReference>
<evidence type="ECO:0000256" key="2">
    <source>
        <dbReference type="ARBA" id="ARBA00004496"/>
    </source>
</evidence>
<dbReference type="GO" id="GO:0005737">
    <property type="term" value="C:cytoplasm"/>
    <property type="evidence" value="ECO:0007669"/>
    <property type="project" value="UniProtKB-SubCell"/>
</dbReference>
<name>A0A098LDN4_9BACT</name>
<dbReference type="RefSeq" id="WP_052430042.1">
    <property type="nucleotide sequence ID" value="NZ_BBLT01000003.1"/>
</dbReference>
<comment type="catalytic activity">
    <reaction evidence="1 9">
        <text>1-(5-phospho-beta-D-ribosyl)-5-[(5-phospho-beta-D-ribosylamino)methylideneamino]imidazole-4-carboxamide = 5-[(5-phospho-1-deoxy-D-ribulos-1-ylimino)methylamino]-1-(5-phospho-beta-D-ribosyl)imidazole-4-carboxamide</text>
        <dbReference type="Rhea" id="RHEA:15469"/>
        <dbReference type="ChEBI" id="CHEBI:58435"/>
        <dbReference type="ChEBI" id="CHEBI:58525"/>
        <dbReference type="EC" id="5.3.1.16"/>
    </reaction>
</comment>
<organism evidence="11 12">
    <name type="scientific">Sporocytophaga myxococcoides</name>
    <dbReference type="NCBI Taxonomy" id="153721"/>
    <lineage>
        <taxon>Bacteria</taxon>
        <taxon>Pseudomonadati</taxon>
        <taxon>Bacteroidota</taxon>
        <taxon>Cytophagia</taxon>
        <taxon>Cytophagales</taxon>
        <taxon>Cytophagaceae</taxon>
        <taxon>Sporocytophaga</taxon>
    </lineage>
</organism>
<evidence type="ECO:0000256" key="6">
    <source>
        <dbReference type="ARBA" id="ARBA00022605"/>
    </source>
</evidence>
<dbReference type="InterPro" id="IPR013785">
    <property type="entry name" value="Aldolase_TIM"/>
</dbReference>
<proteinExistence type="inferred from homology"/>
<dbReference type="STRING" id="153721.MYP_1790"/>
<dbReference type="Proteomes" id="UP000030185">
    <property type="component" value="Unassembled WGS sequence"/>
</dbReference>
<dbReference type="Gene3D" id="3.20.20.70">
    <property type="entry name" value="Aldolase class I"/>
    <property type="match status" value="1"/>
</dbReference>
<protein>
    <recommendedName>
        <fullName evidence="9">1-(5-phosphoribosyl)-5-[(5-phosphoribosylamino)methylideneamino] imidazole-4-carboxamide isomerase</fullName>
        <ecNumber evidence="9">5.3.1.16</ecNumber>
    </recommendedName>
    <alternativeName>
        <fullName evidence="9">Phosphoribosylformimino-5-aminoimidazole carboxamide ribotide isomerase</fullName>
    </alternativeName>
</protein>
<gene>
    <name evidence="9" type="primary">hisA</name>
    <name evidence="11" type="ORF">MYP_1790</name>
</gene>
<keyword evidence="8 9" id="KW-0413">Isomerase</keyword>
<dbReference type="CDD" id="cd04732">
    <property type="entry name" value="HisA"/>
    <property type="match status" value="1"/>
</dbReference>
<feature type="active site" description="Proton donor" evidence="9">
    <location>
        <position position="131"/>
    </location>
</feature>
<dbReference type="GO" id="GO:0000105">
    <property type="term" value="P:L-histidine biosynthetic process"/>
    <property type="evidence" value="ECO:0007669"/>
    <property type="project" value="UniProtKB-UniRule"/>
</dbReference>
<keyword evidence="6 9" id="KW-0028">Amino-acid biosynthesis</keyword>
<comment type="similarity">
    <text evidence="4 9 10">Belongs to the HisA/HisF family.</text>
</comment>
<dbReference type="AlphaFoldDB" id="A0A098LDN4"/>
<comment type="caution">
    <text evidence="9">Lacks conserved residue(s) required for the propagation of feature annotation.</text>
</comment>
<dbReference type="InterPro" id="IPR011060">
    <property type="entry name" value="RibuloseP-bd_barrel"/>
</dbReference>
<sequence>MIEIIPAISVVKLRVARVQNGNLDNIKIYDERPLDMALKFQDHGIKKIHLIDIEGARKGRIMNQEVIETIAGYTDLAIDFGGGINDDDDIRLAFEHGANAIHASTIAVNNKDLFSSWIISYGRNKIILGADVNNGKIATRGWSKSTEVDVIDLVDYFHNQGILYVKCTDINCDDSLAGPPFDLYKKILNKFPDIRLMASGGVRSVEDIDKLQDLGVYGVIFAKAYYEGLIKLKDLEKYFS</sequence>
<evidence type="ECO:0000256" key="5">
    <source>
        <dbReference type="ARBA" id="ARBA00022490"/>
    </source>
</evidence>
<reference evidence="11 12" key="1">
    <citation type="submission" date="2014-09" db="EMBL/GenBank/DDBJ databases">
        <title>Sporocytophaga myxococcoides PG-01 genome sequencing.</title>
        <authorList>
            <person name="Liu L."/>
            <person name="Gao P.J."/>
            <person name="Chen G.J."/>
            <person name="Wang L.S."/>
        </authorList>
    </citation>
    <scope>NUCLEOTIDE SEQUENCE [LARGE SCALE GENOMIC DNA]</scope>
    <source>
        <strain evidence="11 12">PG-01</strain>
    </source>
</reference>